<sequence length="982" mass="106500">MLSQAAIVEPTKKFPPRTVEAFKILVTEIEPGADVWDVVEANEWSQETAGTKPVTRNLHAGLKRSCLIYYLLAWWNTNAHGEYSVEQRLPNHYIELTHAFFFLDTGKSTLATSLLSTPLIEQDVAPKVFQALSIATDADPNVLILRYARMAKPIMNTPKSLEIYLSALSQVNFMDAWNYQRGDEGPLRFNSLHIIFKAILIPRPSRAAIHLLSAIPLQPFEQDFLYRYVTEPPMEVPEQSLATLQSLVILRLTQEGDYTTAVRLNREFSQMAEKLLTSTDVAAFGEADGQRPGMILAQKNEEWREMLRESVALLPIEHRRVLESQINEGAIKPPTSFANPHLRAIAPHAHDRRDEDEERVRAIAGPSMEMSWESIEPIVPDSQSTPPPPGKDAANTTAGTLHTDGGVPVTPLSSPQKRSRVARSSAVFSPIETQTLGRVAKAPTPKRPGGLMSYMTPLRTPMLGATTRTPGETPSSLGLEDRSGAPPPSTGRVANKNAFFDPNVRAVKGLILSSETPVSKGPGAHIRRASGDVEMRDADDGDTDIVDEQEQEASRVQEEQERVESTGEDESYVIAPPPPLRSRPLVGRPDFAAKVAQIKKAVDREQERRQQEEEASARQQERLAQREREAMARRAKLEQHRQSLGHDSSFGSASGGTTGKRKRDEDDTMTREDAEKMDEDDSVGRGKRKTEAGPTPVVRKPGVGPRISNEASIGRINVPEPPSSTSSRTTRSAVGAHGSSTTAIPSSDGDGGQAHSQPLGVRRSARTLQPNLSPIAPGSATGGSQGSRGGSLRGPSPSTGPSETGDTEEAGSPRMPGAFFPDEEEDGETKSPRKSTRRSKATAGKATPVKPSTRTKPDSKTKTETKAKRGSVEKPPSTGSQTSQAAPTQRGRGKRGVNVISVPQPIEEDKALETAEEESDAGRRGKRGAAGVAIPPAVTRRSLRATASMSAAETTEAETDELDGESEAVRRSSRRLATGKKA</sequence>
<feature type="compositionally biased region" description="Low complexity" evidence="3">
    <location>
        <begin position="945"/>
        <end position="954"/>
    </location>
</feature>
<dbReference type="AlphaFoldDB" id="G4TNM2"/>
<feature type="region of interest" description="Disordered" evidence="3">
    <location>
        <begin position="515"/>
        <end position="982"/>
    </location>
</feature>
<evidence type="ECO:0000313" key="6">
    <source>
        <dbReference type="Proteomes" id="UP000007148"/>
    </source>
</evidence>
<feature type="compositionally biased region" description="Low complexity" evidence="3">
    <location>
        <begin position="793"/>
        <end position="802"/>
    </location>
</feature>
<proteinExistence type="predicted"/>
<dbReference type="Proteomes" id="UP000007148">
    <property type="component" value="Unassembled WGS sequence"/>
</dbReference>
<dbReference type="OMA" id="YIELTHA"/>
<feature type="compositionally biased region" description="Basic and acidic residues" evidence="3">
    <location>
        <begin position="529"/>
        <end position="538"/>
    </location>
</feature>
<evidence type="ECO:0000313" key="5">
    <source>
        <dbReference type="EMBL" id="CCA72915.1"/>
    </source>
</evidence>
<keyword evidence="2" id="KW-0539">Nucleus</keyword>
<feature type="compositionally biased region" description="Low complexity" evidence="3">
    <location>
        <begin position="723"/>
        <end position="732"/>
    </location>
</feature>
<feature type="compositionally biased region" description="Acidic residues" evidence="3">
    <location>
        <begin position="955"/>
        <end position="966"/>
    </location>
</feature>
<name>G4TNM2_SERID</name>
<feature type="compositionally biased region" description="Basic residues" evidence="3">
    <location>
        <begin position="971"/>
        <end position="982"/>
    </location>
</feature>
<reference evidence="5 6" key="1">
    <citation type="journal article" date="2011" name="PLoS Pathog.">
        <title>Endophytic Life Strategies Decoded by Genome and Transcriptome Analyses of the Mutualistic Root Symbiont Piriformospora indica.</title>
        <authorList>
            <person name="Zuccaro A."/>
            <person name="Lahrmann U."/>
            <person name="Guldener U."/>
            <person name="Langen G."/>
            <person name="Pfiffi S."/>
            <person name="Biedenkopf D."/>
            <person name="Wong P."/>
            <person name="Samans B."/>
            <person name="Grimm C."/>
            <person name="Basiewicz M."/>
            <person name="Murat C."/>
            <person name="Martin F."/>
            <person name="Kogel K.H."/>
        </authorList>
    </citation>
    <scope>NUCLEOTIDE SEQUENCE [LARGE SCALE GENOMIC DNA]</scope>
    <source>
        <strain evidence="5 6">DSM 11827</strain>
    </source>
</reference>
<comment type="subcellular location">
    <subcellularLocation>
        <location evidence="1">Nucleus</location>
    </subcellularLocation>
</comment>
<feature type="compositionally biased region" description="Basic and acidic residues" evidence="3">
    <location>
        <begin position="855"/>
        <end position="872"/>
    </location>
</feature>
<dbReference type="EMBL" id="CAFZ01000190">
    <property type="protein sequence ID" value="CCA72915.1"/>
    <property type="molecule type" value="Genomic_DNA"/>
</dbReference>
<feature type="compositionally biased region" description="Basic and acidic residues" evidence="3">
    <location>
        <begin position="600"/>
        <end position="641"/>
    </location>
</feature>
<dbReference type="STRING" id="1109443.G4TNM2"/>
<feature type="compositionally biased region" description="Basic and acidic residues" evidence="3">
    <location>
        <begin position="552"/>
        <end position="565"/>
    </location>
</feature>
<evidence type="ECO:0000256" key="1">
    <source>
        <dbReference type="ARBA" id="ARBA00004123"/>
    </source>
</evidence>
<gene>
    <name evidence="5" type="ORF">PIIN_06851</name>
</gene>
<evidence type="ECO:0000256" key="2">
    <source>
        <dbReference type="ARBA" id="ARBA00023242"/>
    </source>
</evidence>
<feature type="region of interest" description="Disordered" evidence="3">
    <location>
        <begin position="378"/>
        <end position="426"/>
    </location>
</feature>
<feature type="compositionally biased region" description="Gly residues" evidence="3">
    <location>
        <begin position="780"/>
        <end position="792"/>
    </location>
</feature>
<dbReference type="OrthoDB" id="20729at2759"/>
<feature type="domain" description="ELYS-like" evidence="4">
    <location>
        <begin position="62"/>
        <end position="231"/>
    </location>
</feature>
<accession>G4TNM2</accession>
<feature type="compositionally biased region" description="Polar residues" evidence="3">
    <location>
        <begin position="466"/>
        <end position="476"/>
    </location>
</feature>
<dbReference type="Pfam" id="PF13934">
    <property type="entry name" value="ELYS"/>
    <property type="match status" value="1"/>
</dbReference>
<keyword evidence="6" id="KW-1185">Reference proteome</keyword>
<dbReference type="eggNOG" id="ENOG502S4G4">
    <property type="taxonomic scope" value="Eukaryota"/>
</dbReference>
<feature type="compositionally biased region" description="Acidic residues" evidence="3">
    <location>
        <begin position="539"/>
        <end position="551"/>
    </location>
</feature>
<feature type="region of interest" description="Disordered" evidence="3">
    <location>
        <begin position="463"/>
        <end position="497"/>
    </location>
</feature>
<dbReference type="InterPro" id="IPR025151">
    <property type="entry name" value="ELYS_dom"/>
</dbReference>
<comment type="caution">
    <text evidence="5">The sequence shown here is derived from an EMBL/GenBank/DDBJ whole genome shotgun (WGS) entry which is preliminary data.</text>
</comment>
<evidence type="ECO:0000259" key="4">
    <source>
        <dbReference type="Pfam" id="PF13934"/>
    </source>
</evidence>
<dbReference type="HOGENOM" id="CLU_303281_0_0_1"/>
<organism evidence="5 6">
    <name type="scientific">Serendipita indica (strain DSM 11827)</name>
    <name type="common">Root endophyte fungus</name>
    <name type="synonym">Piriformospora indica</name>
    <dbReference type="NCBI Taxonomy" id="1109443"/>
    <lineage>
        <taxon>Eukaryota</taxon>
        <taxon>Fungi</taxon>
        <taxon>Dikarya</taxon>
        <taxon>Basidiomycota</taxon>
        <taxon>Agaricomycotina</taxon>
        <taxon>Agaricomycetes</taxon>
        <taxon>Sebacinales</taxon>
        <taxon>Serendipitaceae</taxon>
        <taxon>Serendipita</taxon>
    </lineage>
</organism>
<dbReference type="GO" id="GO:0005634">
    <property type="term" value="C:nucleus"/>
    <property type="evidence" value="ECO:0007669"/>
    <property type="project" value="UniProtKB-SubCell"/>
</dbReference>
<evidence type="ECO:0000256" key="3">
    <source>
        <dbReference type="SAM" id="MobiDB-lite"/>
    </source>
</evidence>
<feature type="compositionally biased region" description="Basic and acidic residues" evidence="3">
    <location>
        <begin position="662"/>
        <end position="674"/>
    </location>
</feature>
<dbReference type="InParanoid" id="G4TNM2"/>
<protein>
    <recommendedName>
        <fullName evidence="4">ELYS-like domain-containing protein</fullName>
    </recommendedName>
</protein>
<feature type="compositionally biased region" description="Polar residues" evidence="3">
    <location>
        <begin position="877"/>
        <end position="887"/>
    </location>
</feature>